<reference evidence="2 3" key="1">
    <citation type="submission" date="2019-10" db="EMBL/GenBank/DDBJ databases">
        <title>Epibacterium sp. nov., isolated from seawater.</title>
        <authorList>
            <person name="Zhang X."/>
            <person name="Li N."/>
        </authorList>
    </citation>
    <scope>NUCLEOTIDE SEQUENCE [LARGE SCALE GENOMIC DNA]</scope>
    <source>
        <strain evidence="2 3">SM1979</strain>
    </source>
</reference>
<accession>A0A843YC75</accession>
<dbReference type="EMBL" id="WIBF01000005">
    <property type="protein sequence ID" value="MQQ08900.1"/>
    <property type="molecule type" value="Genomic_DNA"/>
</dbReference>
<dbReference type="RefSeq" id="WP_153215835.1">
    <property type="nucleotide sequence ID" value="NZ_WIBF01000005.1"/>
</dbReference>
<name>A0A843YC75_9RHOB</name>
<organism evidence="2 3">
    <name type="scientific">Tritonibacter litoralis</name>
    <dbReference type="NCBI Taxonomy" id="2662264"/>
    <lineage>
        <taxon>Bacteria</taxon>
        <taxon>Pseudomonadati</taxon>
        <taxon>Pseudomonadota</taxon>
        <taxon>Alphaproteobacteria</taxon>
        <taxon>Rhodobacterales</taxon>
        <taxon>Paracoccaceae</taxon>
        <taxon>Tritonibacter</taxon>
    </lineage>
</organism>
<dbReference type="AlphaFoldDB" id="A0A843YC75"/>
<protein>
    <submittedName>
        <fullName evidence="2">Uncharacterized protein</fullName>
    </submittedName>
</protein>
<keyword evidence="1" id="KW-0732">Signal</keyword>
<dbReference type="PROSITE" id="PS51257">
    <property type="entry name" value="PROKAR_LIPOPROTEIN"/>
    <property type="match status" value="1"/>
</dbReference>
<evidence type="ECO:0000313" key="2">
    <source>
        <dbReference type="EMBL" id="MQQ08900.1"/>
    </source>
</evidence>
<feature type="chain" id="PRO_5033048527" evidence="1">
    <location>
        <begin position="18"/>
        <end position="159"/>
    </location>
</feature>
<evidence type="ECO:0000313" key="3">
    <source>
        <dbReference type="Proteomes" id="UP000444174"/>
    </source>
</evidence>
<evidence type="ECO:0000256" key="1">
    <source>
        <dbReference type="SAM" id="SignalP"/>
    </source>
</evidence>
<sequence>MRLFTLGLCFVASTATACPDGSETLVSCALEGGRKYLQTCLVGDQATYSFGRTGRTPDLQLSRHVTDVFLYPWPAASRTIWESVTFENAGVSYRVYYAQERDPRTPEVSGGVYVERGEDVLAELTCDPGSVETAGYPLPLFDAKEAAGQIFDRNSYTWE</sequence>
<comment type="caution">
    <text evidence="2">The sequence shown here is derived from an EMBL/GenBank/DDBJ whole genome shotgun (WGS) entry which is preliminary data.</text>
</comment>
<dbReference type="Proteomes" id="UP000444174">
    <property type="component" value="Unassembled WGS sequence"/>
</dbReference>
<keyword evidence="3" id="KW-1185">Reference proteome</keyword>
<feature type="signal peptide" evidence="1">
    <location>
        <begin position="1"/>
        <end position="17"/>
    </location>
</feature>
<proteinExistence type="predicted"/>
<gene>
    <name evidence="2" type="ORF">GFB49_10580</name>
</gene>